<dbReference type="EMBL" id="LGRX02021269">
    <property type="protein sequence ID" value="KAK3256869.1"/>
    <property type="molecule type" value="Genomic_DNA"/>
</dbReference>
<dbReference type="SUPFAM" id="SSF52540">
    <property type="entry name" value="P-loop containing nucleoside triphosphate hydrolases"/>
    <property type="match status" value="1"/>
</dbReference>
<evidence type="ECO:0000313" key="4">
    <source>
        <dbReference type="EMBL" id="KAK3256869.1"/>
    </source>
</evidence>
<dbReference type="InterPro" id="IPR018368">
    <property type="entry name" value="ClpA/B_CS1"/>
</dbReference>
<dbReference type="PROSITE" id="PS00870">
    <property type="entry name" value="CLPAB_1"/>
    <property type="match status" value="1"/>
</dbReference>
<evidence type="ECO:0000256" key="2">
    <source>
        <dbReference type="ARBA" id="ARBA00022840"/>
    </source>
</evidence>
<dbReference type="GO" id="GO:0005737">
    <property type="term" value="C:cytoplasm"/>
    <property type="evidence" value="ECO:0007669"/>
    <property type="project" value="TreeGrafter"/>
</dbReference>
<name>A0AAE0FC04_9CHLO</name>
<dbReference type="AlphaFoldDB" id="A0AAE0FC04"/>
<dbReference type="Gene3D" id="3.40.50.300">
    <property type="entry name" value="P-loop containing nucleotide triphosphate hydrolases"/>
    <property type="match status" value="1"/>
</dbReference>
<proteinExistence type="predicted"/>
<gene>
    <name evidence="4" type="ORF">CYMTET_34022</name>
</gene>
<reference evidence="4 5" key="1">
    <citation type="journal article" date="2015" name="Genome Biol. Evol.">
        <title>Comparative Genomics of a Bacterivorous Green Alga Reveals Evolutionary Causalities and Consequences of Phago-Mixotrophic Mode of Nutrition.</title>
        <authorList>
            <person name="Burns J.A."/>
            <person name="Paasch A."/>
            <person name="Narechania A."/>
            <person name="Kim E."/>
        </authorList>
    </citation>
    <scope>NUCLEOTIDE SEQUENCE [LARGE SCALE GENOMIC DNA]</scope>
    <source>
        <strain evidence="4 5">PLY_AMNH</strain>
    </source>
</reference>
<keyword evidence="1" id="KW-0547">Nucleotide-binding</keyword>
<dbReference type="PANTHER" id="PTHR11638:SF18">
    <property type="entry name" value="HEAT SHOCK PROTEIN 104"/>
    <property type="match status" value="1"/>
</dbReference>
<dbReference type="Proteomes" id="UP001190700">
    <property type="component" value="Unassembled WGS sequence"/>
</dbReference>
<dbReference type="InterPro" id="IPR027417">
    <property type="entry name" value="P-loop_NTPase"/>
</dbReference>
<keyword evidence="2" id="KW-0067">ATP-binding</keyword>
<dbReference type="GO" id="GO:0016887">
    <property type="term" value="F:ATP hydrolysis activity"/>
    <property type="evidence" value="ECO:0007669"/>
    <property type="project" value="InterPro"/>
</dbReference>
<dbReference type="GO" id="GO:0034605">
    <property type="term" value="P:cellular response to heat"/>
    <property type="evidence" value="ECO:0007669"/>
    <property type="project" value="TreeGrafter"/>
</dbReference>
<comment type="caution">
    <text evidence="4">The sequence shown here is derived from an EMBL/GenBank/DDBJ whole genome shotgun (WGS) entry which is preliminary data.</text>
</comment>
<dbReference type="PANTHER" id="PTHR11638">
    <property type="entry name" value="ATP-DEPENDENT CLP PROTEASE"/>
    <property type="match status" value="1"/>
</dbReference>
<dbReference type="GO" id="GO:0005524">
    <property type="term" value="F:ATP binding"/>
    <property type="evidence" value="ECO:0007669"/>
    <property type="project" value="UniProtKB-KW"/>
</dbReference>
<organism evidence="4 5">
    <name type="scientific">Cymbomonas tetramitiformis</name>
    <dbReference type="NCBI Taxonomy" id="36881"/>
    <lineage>
        <taxon>Eukaryota</taxon>
        <taxon>Viridiplantae</taxon>
        <taxon>Chlorophyta</taxon>
        <taxon>Pyramimonadophyceae</taxon>
        <taxon>Pyramimonadales</taxon>
        <taxon>Pyramimonadaceae</taxon>
        <taxon>Cymbomonas</taxon>
    </lineage>
</organism>
<evidence type="ECO:0000313" key="5">
    <source>
        <dbReference type="Proteomes" id="UP001190700"/>
    </source>
</evidence>
<evidence type="ECO:0000256" key="1">
    <source>
        <dbReference type="ARBA" id="ARBA00022741"/>
    </source>
</evidence>
<evidence type="ECO:0000259" key="3">
    <source>
        <dbReference type="Pfam" id="PF00004"/>
    </source>
</evidence>
<feature type="domain" description="ATPase AAA-type core" evidence="3">
    <location>
        <begin position="33"/>
        <end position="98"/>
    </location>
</feature>
<feature type="non-terminal residue" evidence="4">
    <location>
        <position position="121"/>
    </location>
</feature>
<accession>A0AAE0FC04</accession>
<dbReference type="InterPro" id="IPR003959">
    <property type="entry name" value="ATPase_AAA_core"/>
</dbReference>
<keyword evidence="5" id="KW-1185">Reference proteome</keyword>
<dbReference type="Pfam" id="PF00004">
    <property type="entry name" value="AAA"/>
    <property type="match status" value="1"/>
</dbReference>
<sequence>MGIERRLIVVSALVTGAEQMIVSEEVPKRLKGKRVISLQLGLLVADTKYRGDFEERLKNVLDEVMESQDIILFIDELHTLMGAGAAGTDGSMDAAQLLKPALARGDLQVPPSLQQHPSRLR</sequence>
<dbReference type="InterPro" id="IPR050130">
    <property type="entry name" value="ClpA_ClpB"/>
</dbReference>
<protein>
    <recommendedName>
        <fullName evidence="3">ATPase AAA-type core domain-containing protein</fullName>
    </recommendedName>
</protein>